<keyword evidence="2" id="KW-1185">Reference proteome</keyword>
<evidence type="ECO:0000313" key="1">
    <source>
        <dbReference type="EMBL" id="VAI07760.1"/>
    </source>
</evidence>
<accession>A0A9R0T5U5</accession>
<protein>
    <submittedName>
        <fullName evidence="1">Uncharacterized protein</fullName>
    </submittedName>
</protein>
<gene>
    <name evidence="1" type="ORF">TRITD_4Bv1G136870</name>
</gene>
<organism evidence="1 2">
    <name type="scientific">Triticum turgidum subsp. durum</name>
    <name type="common">Durum wheat</name>
    <name type="synonym">Triticum durum</name>
    <dbReference type="NCBI Taxonomy" id="4567"/>
    <lineage>
        <taxon>Eukaryota</taxon>
        <taxon>Viridiplantae</taxon>
        <taxon>Streptophyta</taxon>
        <taxon>Embryophyta</taxon>
        <taxon>Tracheophyta</taxon>
        <taxon>Spermatophyta</taxon>
        <taxon>Magnoliopsida</taxon>
        <taxon>Liliopsida</taxon>
        <taxon>Poales</taxon>
        <taxon>Poaceae</taxon>
        <taxon>BOP clade</taxon>
        <taxon>Pooideae</taxon>
        <taxon>Triticodae</taxon>
        <taxon>Triticeae</taxon>
        <taxon>Triticinae</taxon>
        <taxon>Triticum</taxon>
    </lineage>
</organism>
<proteinExistence type="predicted"/>
<sequence length="170" mass="19779">MLHQEQYHTGSEERGADTSWAYALTMHLRAPARHIRYAIFEEGHYLLAWIEGAAPSQDGMPEDGLVERVSTSPTRRRRLSLSRTSSLHTSNTRWGKFHVRCIYLISTRYIYTSLAHMCIDDYLINIQMDAYFQENLQYGVSIHVHIRIQLHFQLAITSNNRATDIPHHLN</sequence>
<dbReference type="AlphaFoldDB" id="A0A9R0T5U5"/>
<name>A0A9R0T5U5_TRITD</name>
<dbReference type="Gramene" id="TRITD4Bv1G136870.1">
    <property type="protein sequence ID" value="TRITD4Bv1G136870.1"/>
    <property type="gene ID" value="TRITD4Bv1G136870"/>
</dbReference>
<evidence type="ECO:0000313" key="2">
    <source>
        <dbReference type="Proteomes" id="UP000324705"/>
    </source>
</evidence>
<reference evidence="1 2" key="1">
    <citation type="submission" date="2017-09" db="EMBL/GenBank/DDBJ databases">
        <authorList>
            <consortium name="International Durum Wheat Genome Sequencing Consortium (IDWGSC)"/>
            <person name="Milanesi L."/>
        </authorList>
    </citation>
    <scope>NUCLEOTIDE SEQUENCE [LARGE SCALE GENOMIC DNA]</scope>
    <source>
        <strain evidence="2">cv. Svevo</strain>
    </source>
</reference>
<dbReference type="EMBL" id="LT934118">
    <property type="protein sequence ID" value="VAI07760.1"/>
    <property type="molecule type" value="Genomic_DNA"/>
</dbReference>
<dbReference type="Proteomes" id="UP000324705">
    <property type="component" value="Chromosome 4B"/>
</dbReference>